<feature type="compositionally biased region" description="Acidic residues" evidence="3">
    <location>
        <begin position="153"/>
        <end position="162"/>
    </location>
</feature>
<evidence type="ECO:0000256" key="1">
    <source>
        <dbReference type="ARBA" id="ARBA00008027"/>
    </source>
</evidence>
<name>A0A7L6ANT3_9GAMM</name>
<keyword evidence="5" id="KW-1185">Reference proteome</keyword>
<evidence type="ECO:0000313" key="4">
    <source>
        <dbReference type="EMBL" id="QLQ30753.1"/>
    </source>
</evidence>
<gene>
    <name evidence="4" type="ORF">HZT40_03065</name>
</gene>
<dbReference type="Proteomes" id="UP000510621">
    <property type="component" value="Chromosome"/>
</dbReference>
<keyword evidence="2" id="KW-0535">Nitrogen fixation</keyword>
<evidence type="ECO:0000256" key="2">
    <source>
        <dbReference type="ARBA" id="ARBA00023231"/>
    </source>
</evidence>
<organism evidence="4 5">
    <name type="scientific">Candidatus Thiothrix singaporensis</name>
    <dbReference type="NCBI Taxonomy" id="2799669"/>
    <lineage>
        <taxon>Bacteria</taxon>
        <taxon>Pseudomonadati</taxon>
        <taxon>Pseudomonadota</taxon>
        <taxon>Gammaproteobacteria</taxon>
        <taxon>Thiotrichales</taxon>
        <taxon>Thiotrichaceae</taxon>
        <taxon>Thiothrix</taxon>
    </lineage>
</organism>
<sequence>MRPRFNFGDQVRVTRNVRDDGTFPGANVGNLLVRRGSVGYVRDVGTFLQDQLVYSVHFFDQQKMVGCREEELIGADEPWNPSQFEFREKVTPKVKLAIDGELIASPGDVGQVLKVLRDLPSGVGYHVRFPGRTLQIPEKLLDSAPADAPDLADLPDEEDADD</sequence>
<protein>
    <submittedName>
        <fullName evidence="4">Nitrogen fixation protein NifZ</fullName>
    </submittedName>
</protein>
<evidence type="ECO:0000313" key="5">
    <source>
        <dbReference type="Proteomes" id="UP000510621"/>
    </source>
</evidence>
<feature type="compositionally biased region" description="Low complexity" evidence="3">
    <location>
        <begin position="142"/>
        <end position="152"/>
    </location>
</feature>
<accession>A0A7L6ANT3</accession>
<reference evidence="4" key="1">
    <citation type="submission" date="2020-06" db="EMBL/GenBank/DDBJ databases">
        <title>Analysis procedures for assessing recovery of high quality, complete, closed genomes from Nanopore long read metagenome sequencing.</title>
        <authorList>
            <person name="Bessarab I."/>
            <person name="Arumugam K."/>
            <person name="Haryono M."/>
            <person name="Liu X."/>
            <person name="Roy S."/>
            <person name="Zuniga-Montanez R.E."/>
            <person name="Qiu G."/>
            <person name="Drautz-Moses D.I."/>
            <person name="Law Y.Y."/>
            <person name="Wuertz S."/>
            <person name="Lauro F.M."/>
            <person name="Huson D.H."/>
            <person name="Williams R.B."/>
        </authorList>
    </citation>
    <scope>NUCLEOTIDE SEQUENCE [LARGE SCALE GENOMIC DNA]</scope>
    <source>
        <strain evidence="4">SSD2</strain>
    </source>
</reference>
<dbReference type="AlphaFoldDB" id="A0A7L6ANT3"/>
<proteinExistence type="inferred from homology"/>
<feature type="region of interest" description="Disordered" evidence="3">
    <location>
        <begin position="141"/>
        <end position="162"/>
    </location>
</feature>
<dbReference type="InterPro" id="IPR007415">
    <property type="entry name" value="Nitrogenase_MoFe_mat_NifZ"/>
</dbReference>
<dbReference type="Pfam" id="PF04319">
    <property type="entry name" value="NifZ"/>
    <property type="match status" value="1"/>
</dbReference>
<evidence type="ECO:0000256" key="3">
    <source>
        <dbReference type="SAM" id="MobiDB-lite"/>
    </source>
</evidence>
<dbReference type="KEGG" id="this:HZT40_03065"/>
<dbReference type="EMBL" id="CP059265">
    <property type="protein sequence ID" value="QLQ30753.1"/>
    <property type="molecule type" value="Genomic_DNA"/>
</dbReference>
<dbReference type="GO" id="GO:0009399">
    <property type="term" value="P:nitrogen fixation"/>
    <property type="evidence" value="ECO:0007669"/>
    <property type="project" value="InterPro"/>
</dbReference>
<comment type="similarity">
    <text evidence="1">Belongs to the NifZ family.</text>
</comment>